<dbReference type="FunFam" id="1.10.10.10:FF:000322">
    <property type="entry name" value="Probable disease resistance protein At1g63360"/>
    <property type="match status" value="1"/>
</dbReference>
<keyword evidence="1" id="KW-0677">Repeat</keyword>
<dbReference type="InterPro" id="IPR002182">
    <property type="entry name" value="NB-ARC"/>
</dbReference>
<evidence type="ECO:0000259" key="3">
    <source>
        <dbReference type="Pfam" id="PF00931"/>
    </source>
</evidence>
<dbReference type="Pfam" id="PF00931">
    <property type="entry name" value="NB-ARC"/>
    <property type="match status" value="1"/>
</dbReference>
<evidence type="ECO:0008006" key="8">
    <source>
        <dbReference type="Google" id="ProtNLM"/>
    </source>
</evidence>
<name>A0AA39T070_ACESA</name>
<dbReference type="Gene3D" id="3.80.10.10">
    <property type="entry name" value="Ribonuclease Inhibitor"/>
    <property type="match status" value="1"/>
</dbReference>
<dbReference type="Gene3D" id="3.40.50.300">
    <property type="entry name" value="P-loop containing nucleotide triphosphate hydrolases"/>
    <property type="match status" value="1"/>
</dbReference>
<evidence type="ECO:0000313" key="6">
    <source>
        <dbReference type="EMBL" id="KAK0602376.1"/>
    </source>
</evidence>
<dbReference type="InterPro" id="IPR055414">
    <property type="entry name" value="LRR_R13L4/SHOC2-like"/>
</dbReference>
<dbReference type="InterPro" id="IPR036388">
    <property type="entry name" value="WH-like_DNA-bd_sf"/>
</dbReference>
<dbReference type="PANTHER" id="PTHR23155">
    <property type="entry name" value="DISEASE RESISTANCE PROTEIN RP"/>
    <property type="match status" value="1"/>
</dbReference>
<gene>
    <name evidence="6" type="ORF">LWI29_032707</name>
</gene>
<reference evidence="6" key="1">
    <citation type="journal article" date="2022" name="Plant J.">
        <title>Strategies of tolerance reflected in two North American maple genomes.</title>
        <authorList>
            <person name="McEvoy S.L."/>
            <person name="Sezen U.U."/>
            <person name="Trouern-Trend A."/>
            <person name="McMahon S.M."/>
            <person name="Schaberg P.G."/>
            <person name="Yang J."/>
            <person name="Wegrzyn J.L."/>
            <person name="Swenson N.G."/>
        </authorList>
    </citation>
    <scope>NUCLEOTIDE SEQUENCE</scope>
    <source>
        <strain evidence="6">NS2018</strain>
    </source>
</reference>
<evidence type="ECO:0000259" key="4">
    <source>
        <dbReference type="Pfam" id="PF23559"/>
    </source>
</evidence>
<keyword evidence="2" id="KW-0611">Plant defense</keyword>
<keyword evidence="7" id="KW-1185">Reference proteome</keyword>
<dbReference type="SUPFAM" id="SSF52058">
    <property type="entry name" value="L domain-like"/>
    <property type="match status" value="1"/>
</dbReference>
<dbReference type="InterPro" id="IPR027417">
    <property type="entry name" value="P-loop_NTPase"/>
</dbReference>
<protein>
    <recommendedName>
        <fullName evidence="8">NB-ARC domain-containing protein</fullName>
    </recommendedName>
</protein>
<reference evidence="6" key="2">
    <citation type="submission" date="2023-06" db="EMBL/GenBank/DDBJ databases">
        <authorList>
            <person name="Swenson N.G."/>
            <person name="Wegrzyn J.L."/>
            <person name="Mcevoy S.L."/>
        </authorList>
    </citation>
    <scope>NUCLEOTIDE SEQUENCE</scope>
    <source>
        <strain evidence="6">NS2018</strain>
        <tissue evidence="6">Leaf</tissue>
    </source>
</reference>
<feature type="domain" description="Disease resistance R13L4/SHOC-2-like LRR" evidence="5">
    <location>
        <begin position="539"/>
        <end position="691"/>
    </location>
</feature>
<dbReference type="Pfam" id="PF23598">
    <property type="entry name" value="LRR_14"/>
    <property type="match status" value="1"/>
</dbReference>
<dbReference type="Pfam" id="PF23559">
    <property type="entry name" value="WHD_DRP"/>
    <property type="match status" value="1"/>
</dbReference>
<organism evidence="6 7">
    <name type="scientific">Acer saccharum</name>
    <name type="common">Sugar maple</name>
    <dbReference type="NCBI Taxonomy" id="4024"/>
    <lineage>
        <taxon>Eukaryota</taxon>
        <taxon>Viridiplantae</taxon>
        <taxon>Streptophyta</taxon>
        <taxon>Embryophyta</taxon>
        <taxon>Tracheophyta</taxon>
        <taxon>Spermatophyta</taxon>
        <taxon>Magnoliopsida</taxon>
        <taxon>eudicotyledons</taxon>
        <taxon>Gunneridae</taxon>
        <taxon>Pentapetalae</taxon>
        <taxon>rosids</taxon>
        <taxon>malvids</taxon>
        <taxon>Sapindales</taxon>
        <taxon>Sapindaceae</taxon>
        <taxon>Hippocastanoideae</taxon>
        <taxon>Acereae</taxon>
        <taxon>Acer</taxon>
    </lineage>
</organism>
<feature type="domain" description="Disease resistance protein winged helix" evidence="4">
    <location>
        <begin position="409"/>
        <end position="469"/>
    </location>
</feature>
<dbReference type="GO" id="GO:0098542">
    <property type="term" value="P:defense response to other organism"/>
    <property type="evidence" value="ECO:0007669"/>
    <property type="project" value="TreeGrafter"/>
</dbReference>
<evidence type="ECO:0000313" key="7">
    <source>
        <dbReference type="Proteomes" id="UP001168877"/>
    </source>
</evidence>
<proteinExistence type="predicted"/>
<dbReference type="GO" id="GO:0043531">
    <property type="term" value="F:ADP binding"/>
    <property type="evidence" value="ECO:0007669"/>
    <property type="project" value="InterPro"/>
</dbReference>
<comment type="caution">
    <text evidence="6">The sequence shown here is derived from an EMBL/GenBank/DDBJ whole genome shotgun (WGS) entry which is preliminary data.</text>
</comment>
<dbReference type="InterPro" id="IPR058922">
    <property type="entry name" value="WHD_DRP"/>
</dbReference>
<evidence type="ECO:0000259" key="5">
    <source>
        <dbReference type="Pfam" id="PF23598"/>
    </source>
</evidence>
<dbReference type="InterPro" id="IPR044974">
    <property type="entry name" value="Disease_R_plants"/>
</dbReference>
<evidence type="ECO:0000256" key="2">
    <source>
        <dbReference type="ARBA" id="ARBA00022821"/>
    </source>
</evidence>
<evidence type="ECO:0000256" key="1">
    <source>
        <dbReference type="ARBA" id="ARBA00022737"/>
    </source>
</evidence>
<feature type="domain" description="NB-ARC" evidence="3">
    <location>
        <begin position="168"/>
        <end position="335"/>
    </location>
</feature>
<dbReference type="Gene3D" id="1.10.10.10">
    <property type="entry name" value="Winged helix-like DNA-binding domain superfamily/Winged helix DNA-binding domain"/>
    <property type="match status" value="1"/>
</dbReference>
<dbReference type="Proteomes" id="UP001168877">
    <property type="component" value="Unassembled WGS sequence"/>
</dbReference>
<dbReference type="SUPFAM" id="SSF52540">
    <property type="entry name" value="P-loop containing nucleoside triphosphate hydrolases"/>
    <property type="match status" value="1"/>
</dbReference>
<dbReference type="AlphaFoldDB" id="A0AA39T070"/>
<dbReference type="InterPro" id="IPR032675">
    <property type="entry name" value="LRR_dom_sf"/>
</dbReference>
<accession>A0AA39T070</accession>
<dbReference type="EMBL" id="JAUESC010000003">
    <property type="protein sequence ID" value="KAK0602376.1"/>
    <property type="molecule type" value="Genomic_DNA"/>
</dbReference>
<sequence>MEAMLFSQRLTRLLTGDHEEGTLPDEAKLHIQNLQNEFDSVLRDFKTSDTISPWSSLSRKEVEIIRKIKRNIINVIRVSENAIDTFFVNSIQNINESSSQQLFHALQGLETKFSHIKLQIIQLEASQSYQIVMSNSTSIQGLVSNSCSSSRIILERQIINKKPRMVGREDDMERLLDFLIEGQPSLSKILIVGDDGYGKTTLAAQVYDNIYVKNYFDSRVWVKVPFVFDLKPLLEALLKSLMPSSGLQEIMEKEDEMKITTLRDYLRNKRYLIVLPSLWIPSLLDDVLPDDGNGSRVLATTHSSVEHSEWSHVFSLRPLNDTESLEMLTDGDFSNESSLLESETLKRSLKHICQGRPSAITLLRGMLSGKDKQDALPMLEYLCTRRDISSYYYESVPDYLKPCFVYFAVFLEDYDINTRQLYQLWIAEGFIEENSETTADMYLEELTMRGFIHVTSRSSTGRIKTCRLHGTWVKHAVMKAEFEWFISTWYSELSTSFKTCKRRSIQTDPTEFLSSQNLRSFLWLTSEVPNQAPMDCNHVFENSKLLKVLDLGALVFNQYPLGIENFVLLRYLKLNIPSVTSIPSSLCNLLNLYTLDMPSSHISEAPFDIWKMHKLRHLNFASIKLPAPPGIYCYSLENLNFISALCSSSCTEDLLARLPNLQTLKIYGDLGSHQSMLSKSLAICLESLKLVNESKTTGSPSIVLSEYQFPPTLTQLSLSNTELKDDPMPILEKLPNLEVLKLKRNSYKGRKLASRSGGFPQLRILHLKSLLWLEEWIMESGAMKKLECLLINPCAYLKRLPEELWHIKTFNQMELWLPQPELKPKLREVEDMERYDIQIYPYGI</sequence>
<dbReference type="PANTHER" id="PTHR23155:SF955">
    <property type="entry name" value="AAA+ ATPASE DOMAIN-CONTAINING PROTEIN"/>
    <property type="match status" value="1"/>
</dbReference>
<dbReference type="PRINTS" id="PR00364">
    <property type="entry name" value="DISEASERSIST"/>
</dbReference>